<evidence type="ECO:0000256" key="14">
    <source>
        <dbReference type="ARBA" id="ARBA00022989"/>
    </source>
</evidence>
<evidence type="ECO:0000256" key="17">
    <source>
        <dbReference type="SAM" id="MobiDB-lite"/>
    </source>
</evidence>
<keyword evidence="13" id="KW-0460">Magnesium</keyword>
<comment type="pathway">
    <text evidence="3">Sulfur metabolism; glutathione biosynthesis; glutathione from L-cysteine and L-glutamate: step 2/2.</text>
</comment>
<evidence type="ECO:0000256" key="16">
    <source>
        <dbReference type="ARBA" id="ARBA00030403"/>
    </source>
</evidence>
<feature type="region of interest" description="Disordered" evidence="17">
    <location>
        <begin position="969"/>
        <end position="1068"/>
    </location>
</feature>
<dbReference type="STRING" id="329884.A0A4U0XHY8"/>
<feature type="compositionally biased region" description="Basic and acidic residues" evidence="17">
    <location>
        <begin position="1406"/>
        <end position="1415"/>
    </location>
</feature>
<feature type="region of interest" description="Disordered" evidence="17">
    <location>
        <begin position="1436"/>
        <end position="1458"/>
    </location>
</feature>
<dbReference type="GO" id="GO:0005524">
    <property type="term" value="F:ATP binding"/>
    <property type="evidence" value="ECO:0007669"/>
    <property type="project" value="UniProtKB-KW"/>
</dbReference>
<accession>A0A4U0XHY8</accession>
<dbReference type="Pfam" id="PF13886">
    <property type="entry name" value="TM7S3_TM198"/>
    <property type="match status" value="1"/>
</dbReference>
<evidence type="ECO:0000256" key="13">
    <source>
        <dbReference type="ARBA" id="ARBA00022842"/>
    </source>
</evidence>
<evidence type="ECO:0000256" key="8">
    <source>
        <dbReference type="ARBA" id="ARBA00022684"/>
    </source>
</evidence>
<comment type="subunit">
    <text evidence="5">Homodimer.</text>
</comment>
<dbReference type="GO" id="GO:0016020">
    <property type="term" value="C:membrane"/>
    <property type="evidence" value="ECO:0007669"/>
    <property type="project" value="UniProtKB-SubCell"/>
</dbReference>
<evidence type="ECO:0000256" key="1">
    <source>
        <dbReference type="ARBA" id="ARBA00001946"/>
    </source>
</evidence>
<dbReference type="PANTHER" id="PTHR39469">
    <property type="entry name" value="CHROMOSOME 1, WHOLE GENOME SHOTGUN SEQUENCE"/>
    <property type="match status" value="1"/>
</dbReference>
<dbReference type="Gene3D" id="1.10.1080.10">
    <property type="entry name" value="Glutathione Synthetase, Chain A, domain 3"/>
    <property type="match status" value="1"/>
</dbReference>
<evidence type="ECO:0000313" key="22">
    <source>
        <dbReference type="Proteomes" id="UP000309340"/>
    </source>
</evidence>
<keyword evidence="22" id="KW-1185">Reference proteome</keyword>
<evidence type="ECO:0000256" key="5">
    <source>
        <dbReference type="ARBA" id="ARBA00011738"/>
    </source>
</evidence>
<feature type="compositionally biased region" description="Polar residues" evidence="17">
    <location>
        <begin position="933"/>
        <end position="950"/>
    </location>
</feature>
<feature type="compositionally biased region" description="Polar residues" evidence="17">
    <location>
        <begin position="1139"/>
        <end position="1155"/>
    </location>
</feature>
<feature type="transmembrane region" description="Helical" evidence="18">
    <location>
        <begin position="650"/>
        <end position="668"/>
    </location>
</feature>
<feature type="domain" description="TM7S3/TM198-like" evidence="20">
    <location>
        <begin position="544"/>
        <end position="747"/>
    </location>
</feature>
<dbReference type="Gene3D" id="3.40.50.1760">
    <property type="entry name" value="Glutathione synthase, substrate-binding domain superfamily, eukaryotic"/>
    <property type="match status" value="1"/>
</dbReference>
<dbReference type="SUPFAM" id="SSF52440">
    <property type="entry name" value="PreATP-grasp domain"/>
    <property type="match status" value="1"/>
</dbReference>
<feature type="compositionally biased region" description="Polar residues" evidence="17">
    <location>
        <begin position="853"/>
        <end position="866"/>
    </location>
</feature>
<feature type="domain" description="Glutathione synthase substrate-binding" evidence="19">
    <location>
        <begin position="224"/>
        <end position="331"/>
    </location>
</feature>
<dbReference type="FunFam" id="3.40.50.1760:FF:000001">
    <property type="entry name" value="Glutathione synthetase"/>
    <property type="match status" value="1"/>
</dbReference>
<dbReference type="InterPro" id="IPR014049">
    <property type="entry name" value="Glutathione_synthase_N_euk"/>
</dbReference>
<name>A0A4U0XHY8_9PEZI</name>
<dbReference type="FunFam" id="3.30.1490.50:FF:000002">
    <property type="entry name" value="Glutathione synthetase"/>
    <property type="match status" value="1"/>
</dbReference>
<keyword evidence="10" id="KW-0479">Metal-binding</keyword>
<evidence type="ECO:0000256" key="12">
    <source>
        <dbReference type="ARBA" id="ARBA00022840"/>
    </source>
</evidence>
<dbReference type="Gene3D" id="3.30.1490.80">
    <property type="match status" value="1"/>
</dbReference>
<evidence type="ECO:0000256" key="2">
    <source>
        <dbReference type="ARBA" id="ARBA00004141"/>
    </source>
</evidence>
<evidence type="ECO:0000256" key="15">
    <source>
        <dbReference type="ARBA" id="ARBA00023136"/>
    </source>
</evidence>
<feature type="transmembrane region" description="Helical" evidence="18">
    <location>
        <begin position="732"/>
        <end position="750"/>
    </location>
</feature>
<dbReference type="Gene3D" id="3.30.1490.50">
    <property type="match status" value="1"/>
</dbReference>
<dbReference type="GO" id="GO:0004363">
    <property type="term" value="F:glutathione synthase activity"/>
    <property type="evidence" value="ECO:0007669"/>
    <property type="project" value="UniProtKB-EC"/>
</dbReference>
<dbReference type="SUPFAM" id="SSF56059">
    <property type="entry name" value="Glutathione synthetase ATP-binding domain-like"/>
    <property type="match status" value="1"/>
</dbReference>
<dbReference type="Pfam" id="PF03199">
    <property type="entry name" value="GSH_synthase"/>
    <property type="match status" value="1"/>
</dbReference>
<evidence type="ECO:0000256" key="18">
    <source>
        <dbReference type="SAM" id="Phobius"/>
    </source>
</evidence>
<dbReference type="PANTHER" id="PTHR39469:SF1">
    <property type="entry name" value="DUF4203 DOMAIN-CONTAINING PROTEIN"/>
    <property type="match status" value="1"/>
</dbReference>
<evidence type="ECO:0000256" key="6">
    <source>
        <dbReference type="ARBA" id="ARBA00012214"/>
    </source>
</evidence>
<dbReference type="InterPro" id="IPR016185">
    <property type="entry name" value="PreATP-grasp_dom_sf"/>
</dbReference>
<keyword evidence="15 18" id="KW-0472">Membrane</keyword>
<evidence type="ECO:0000259" key="19">
    <source>
        <dbReference type="Pfam" id="PF03199"/>
    </source>
</evidence>
<dbReference type="InterPro" id="IPR004887">
    <property type="entry name" value="GSH_synth_subst-bd"/>
</dbReference>
<keyword evidence="14 18" id="KW-1133">Transmembrane helix</keyword>
<evidence type="ECO:0000256" key="3">
    <source>
        <dbReference type="ARBA" id="ARBA00004965"/>
    </source>
</evidence>
<keyword evidence="12" id="KW-0067">ATP-binding</keyword>
<feature type="compositionally biased region" description="Basic and acidic residues" evidence="17">
    <location>
        <begin position="884"/>
        <end position="899"/>
    </location>
</feature>
<evidence type="ECO:0000256" key="4">
    <source>
        <dbReference type="ARBA" id="ARBA00010385"/>
    </source>
</evidence>
<evidence type="ECO:0000259" key="20">
    <source>
        <dbReference type="Pfam" id="PF13886"/>
    </source>
</evidence>
<evidence type="ECO:0000313" key="21">
    <source>
        <dbReference type="EMBL" id="TKA74275.1"/>
    </source>
</evidence>
<keyword evidence="9 18" id="KW-0812">Transmembrane</keyword>
<feature type="region of interest" description="Disordered" evidence="17">
    <location>
        <begin position="809"/>
        <end position="951"/>
    </location>
</feature>
<feature type="region of interest" description="Disordered" evidence="17">
    <location>
        <begin position="1317"/>
        <end position="1356"/>
    </location>
</feature>
<dbReference type="GO" id="GO:0046872">
    <property type="term" value="F:metal ion binding"/>
    <property type="evidence" value="ECO:0007669"/>
    <property type="project" value="UniProtKB-KW"/>
</dbReference>
<dbReference type="Proteomes" id="UP000309340">
    <property type="component" value="Unassembled WGS sequence"/>
</dbReference>
<dbReference type="InterPro" id="IPR037013">
    <property type="entry name" value="GSH-S_sub-bd_sf"/>
</dbReference>
<dbReference type="EC" id="6.3.2.3" evidence="6"/>
<feature type="transmembrane region" description="Helical" evidence="18">
    <location>
        <begin position="536"/>
        <end position="557"/>
    </location>
</feature>
<feature type="compositionally biased region" description="Basic and acidic residues" evidence="17">
    <location>
        <begin position="1016"/>
        <end position="1025"/>
    </location>
</feature>
<organism evidence="21 22">
    <name type="scientific">Friedmanniomyces simplex</name>
    <dbReference type="NCBI Taxonomy" id="329884"/>
    <lineage>
        <taxon>Eukaryota</taxon>
        <taxon>Fungi</taxon>
        <taxon>Dikarya</taxon>
        <taxon>Ascomycota</taxon>
        <taxon>Pezizomycotina</taxon>
        <taxon>Dothideomycetes</taxon>
        <taxon>Dothideomycetidae</taxon>
        <taxon>Mycosphaerellales</taxon>
        <taxon>Teratosphaeriaceae</taxon>
        <taxon>Friedmanniomyces</taxon>
    </lineage>
</organism>
<gene>
    <name evidence="21" type="ORF">B0A55_06202</name>
</gene>
<evidence type="ECO:0000256" key="7">
    <source>
        <dbReference type="ARBA" id="ARBA00022598"/>
    </source>
</evidence>
<dbReference type="InterPro" id="IPR014042">
    <property type="entry name" value="Glutathione_synthase_a-hlx"/>
</dbReference>
<feature type="transmembrane region" description="Helical" evidence="18">
    <location>
        <begin position="564"/>
        <end position="585"/>
    </location>
</feature>
<feature type="region of interest" description="Disordered" evidence="17">
    <location>
        <begin position="1406"/>
        <end position="1425"/>
    </location>
</feature>
<evidence type="ECO:0000256" key="10">
    <source>
        <dbReference type="ARBA" id="ARBA00022723"/>
    </source>
</evidence>
<comment type="similarity">
    <text evidence="4">Belongs to the eukaryotic GSH synthase family.</text>
</comment>
<feature type="region of interest" description="Disordered" evidence="17">
    <location>
        <begin position="1131"/>
        <end position="1155"/>
    </location>
</feature>
<sequence length="1458" mass="160127">MATYPEYPPDLNDEQQQYLLTSLKDWSIAHGLAVRPTTAYVPAETDPSGALATTAPVTLFPSLFPRVCFEQAKSVAQAYNELYSAIASDEEWLKQTVEELVDIDDFIAQLWKVHLAVKQQGYVQSLNLGLFRSDYMVHTDPSNSQSPPCVKQVEFNTIASSFGGLSTQVSALHKYLLTIDAYPETLSSILNDAALPKSTSVPGLALGMAKAHEAYGPSTGGLPTCVIFLVQDPERNVFDQRHVEYALNKNHGVRTFRLPFGRVLEDTRLDADRKLIYVTPHALSKQFEVTLVYFRAGYSPAEYQSQRDWDGRLQIERSAAIKCPSVLTQLAGTKKVQQVLATPHSPHLKRFLPDEGHAAEVLKTFAPIYPMDKSEAGQEARKLAQNPESALRYVLKPQREGGGNNVYRNAIPGFLKDTPEIHWPAHILMEMIEPRAQRNVIFRNGELQKGGVICELGIYGACLWRDEDGKGKREVLENFEAGYLLRTKGSGSEEGGVAAGFGSVDSACLVDSPSVSANVVPSTTARSDPLPITPTITPALGIAGCILIVTGAALCLIGIKHKWLYIFLSTALLASLAVTVLIIYVMNPPVKDAIQGAYMVAAVVTGLIFGALALVFKEVTDGLGCLLGGFCLAMWFLVLSPGGLVSSTTGRAILIAVFCLVFFGLSFSQYTRSYGLILGTSFAGAQTTVIGVDCFSRAGLKEFWLYIWDLNKNAFPINTTTYPITRGIRVEIACIVIMFLFGLMSQFKIWKIVKERRARKETDRFQEGADKDQLEEAVGRDIEASNQRDRAEWEAVYGDKNDARVQVDSGVGSSVESLQQKRSVSVREREVDGYEMVDMAGTAEPSLRRASRPNATDNDTGAVPTQSEEHLLDRCIVFPPGSRTSRDKQDVIPEDEAHRSTRSSLEQQSAPDGPAVVPLPFSIPVEDDADAASQKSHSVVSRGTVGQSVNGRRGLPLKQLLLWRDRNDDGIEDDRASSVAATTDGDIDDDQLSAPRSSPMPSPYLLDFEQDGLLHPSDDERDRSPSPRRSVIDVPLEEEDDEAVIRPSTALEEADRSEGEDENVSLVGSLKDHLPQKFSKVALTYRTNEWAKHIADADEPAPEEEAESHSPGVQVDHAFAEEAARLVDVEALKPPSAQPARTASQRNSKNPFRRSVQATPNILSRANSGAATPVYAFQRSSSAMSMNRQNSTISTSGNPKLGLRKVSAPLMSQPLVESPIEDALAESKPYRDLSTPMSMASNYNLMGERQQRMERKPTSTSFHTLASSPNLNVIAPSDPASVRDLGLDAADADNISLSDRKQLLDEENMTLAERKAMMQAESPQEGAQFHPIGDRSRSRQSSLPSPAGLAHQSKLIYDSHQPRRSNTVDTTKKATTLTNWRQSLQQDVAANQPLLVDEGARQAMMSERRKAEYEQQRQQAARANRESVMDMAMRNGQSHGAHRDAMRRLQAKANKQTE</sequence>
<evidence type="ECO:0000256" key="9">
    <source>
        <dbReference type="ARBA" id="ARBA00022692"/>
    </source>
</evidence>
<feature type="compositionally biased region" description="Polar residues" evidence="17">
    <location>
        <begin position="1181"/>
        <end position="1198"/>
    </location>
</feature>
<dbReference type="UniPathway" id="UPA00142">
    <property type="reaction ID" value="UER00210"/>
</dbReference>
<keyword evidence="8" id="KW-0317">Glutathione biosynthesis</keyword>
<feature type="transmembrane region" description="Helical" evidence="18">
    <location>
        <begin position="597"/>
        <end position="616"/>
    </location>
</feature>
<dbReference type="NCBIfam" id="TIGR01986">
    <property type="entry name" value="glut_syn_euk"/>
    <property type="match status" value="1"/>
</dbReference>
<dbReference type="InterPro" id="IPR014709">
    <property type="entry name" value="Glutathione_synthase_C_euk"/>
</dbReference>
<dbReference type="OrthoDB" id="2020073at2759"/>
<protein>
    <recommendedName>
        <fullName evidence="6">glutathione synthase</fullName>
        <ecNumber evidence="6">6.3.2.3</ecNumber>
    </recommendedName>
    <alternativeName>
        <fullName evidence="16">Glutathione synthase</fullName>
    </alternativeName>
</protein>
<proteinExistence type="inferred from homology"/>
<dbReference type="Gene3D" id="3.30.470.20">
    <property type="entry name" value="ATP-grasp fold, B domain"/>
    <property type="match status" value="1"/>
</dbReference>
<keyword evidence="7" id="KW-0436">Ligase</keyword>
<dbReference type="InterPro" id="IPR005615">
    <property type="entry name" value="Glutathione_synthase"/>
</dbReference>
<evidence type="ECO:0000256" key="11">
    <source>
        <dbReference type="ARBA" id="ARBA00022741"/>
    </source>
</evidence>
<comment type="subcellular location">
    <subcellularLocation>
        <location evidence="2">Membrane</location>
        <topology evidence="2">Multi-pass membrane protein</topology>
    </subcellularLocation>
</comment>
<reference evidence="21 22" key="1">
    <citation type="submission" date="2017-03" db="EMBL/GenBank/DDBJ databases">
        <title>Genomes of endolithic fungi from Antarctica.</title>
        <authorList>
            <person name="Coleine C."/>
            <person name="Masonjones S."/>
            <person name="Stajich J.E."/>
        </authorList>
    </citation>
    <scope>NUCLEOTIDE SEQUENCE [LARGE SCALE GENOMIC DNA]</scope>
    <source>
        <strain evidence="21 22">CCFEE 5184</strain>
    </source>
</reference>
<feature type="transmembrane region" description="Helical" evidence="18">
    <location>
        <begin position="623"/>
        <end position="644"/>
    </location>
</feature>
<comment type="cofactor">
    <cofactor evidence="1">
        <name>Mg(2+)</name>
        <dbReference type="ChEBI" id="CHEBI:18420"/>
    </cofactor>
</comment>
<dbReference type="Pfam" id="PF03917">
    <property type="entry name" value="GSH_synth_ATP"/>
    <property type="match status" value="1"/>
</dbReference>
<feature type="region of interest" description="Disordered" evidence="17">
    <location>
        <begin position="1181"/>
        <end position="1200"/>
    </location>
</feature>
<keyword evidence="11" id="KW-0547">Nucleotide-binding</keyword>
<dbReference type="InterPro" id="IPR025256">
    <property type="entry name" value="TM7S3/TM198-like_dom"/>
</dbReference>
<feature type="compositionally biased region" description="Polar residues" evidence="17">
    <location>
        <begin position="811"/>
        <end position="823"/>
    </location>
</feature>
<dbReference type="EMBL" id="NAJQ01000232">
    <property type="protein sequence ID" value="TKA74275.1"/>
    <property type="molecule type" value="Genomic_DNA"/>
</dbReference>
<comment type="caution">
    <text evidence="21">The sequence shown here is derived from an EMBL/GenBank/DDBJ whole genome shotgun (WGS) entry which is preliminary data.</text>
</comment>